<accession>A0A811U5D5</accession>
<sequence length="105" mass="11595">MGVWHRRLGYDSRESVTAMQNASEGVKISTERGNSKCVVCTKGKQTQTSHGNQPLEQSDVMGLLKVPSFSAKKQAKRRHGSGQVVGSKDTQQQRRHCCPELRAKA</sequence>
<reference evidence="2" key="1">
    <citation type="submission" date="2020-11" db="EMBL/GenBank/DDBJ databases">
        <authorList>
            <person name="Whitehead M."/>
        </authorList>
    </citation>
    <scope>NUCLEOTIDE SEQUENCE</scope>
    <source>
        <strain evidence="2">EGII</strain>
    </source>
</reference>
<protein>
    <submittedName>
        <fullName evidence="2">(Mediterranean fruit fly) hypothetical protein</fullName>
    </submittedName>
</protein>
<evidence type="ECO:0000313" key="2">
    <source>
        <dbReference type="EMBL" id="CAD6992623.1"/>
    </source>
</evidence>
<dbReference type="AlphaFoldDB" id="A0A811U5D5"/>
<dbReference type="Proteomes" id="UP000606786">
    <property type="component" value="Unassembled WGS sequence"/>
</dbReference>
<dbReference type="EMBL" id="CAJHJT010000001">
    <property type="protein sequence ID" value="CAD6992623.1"/>
    <property type="molecule type" value="Genomic_DNA"/>
</dbReference>
<name>A0A811U5D5_CERCA</name>
<comment type="caution">
    <text evidence="2">The sequence shown here is derived from an EMBL/GenBank/DDBJ whole genome shotgun (WGS) entry which is preliminary data.</text>
</comment>
<evidence type="ECO:0000256" key="1">
    <source>
        <dbReference type="SAM" id="MobiDB-lite"/>
    </source>
</evidence>
<feature type="region of interest" description="Disordered" evidence="1">
    <location>
        <begin position="70"/>
        <end position="105"/>
    </location>
</feature>
<evidence type="ECO:0000313" key="3">
    <source>
        <dbReference type="Proteomes" id="UP000606786"/>
    </source>
</evidence>
<keyword evidence="3" id="KW-1185">Reference proteome</keyword>
<gene>
    <name evidence="2" type="ORF">CCAP1982_LOCUS1471</name>
</gene>
<proteinExistence type="predicted"/>
<organism evidence="2 3">
    <name type="scientific">Ceratitis capitata</name>
    <name type="common">Mediterranean fruit fly</name>
    <name type="synonym">Tephritis capitata</name>
    <dbReference type="NCBI Taxonomy" id="7213"/>
    <lineage>
        <taxon>Eukaryota</taxon>
        <taxon>Metazoa</taxon>
        <taxon>Ecdysozoa</taxon>
        <taxon>Arthropoda</taxon>
        <taxon>Hexapoda</taxon>
        <taxon>Insecta</taxon>
        <taxon>Pterygota</taxon>
        <taxon>Neoptera</taxon>
        <taxon>Endopterygota</taxon>
        <taxon>Diptera</taxon>
        <taxon>Brachycera</taxon>
        <taxon>Muscomorpha</taxon>
        <taxon>Tephritoidea</taxon>
        <taxon>Tephritidae</taxon>
        <taxon>Ceratitis</taxon>
        <taxon>Ceratitis</taxon>
    </lineage>
</organism>